<dbReference type="PANTHER" id="PTHR11559">
    <property type="entry name" value="CARBOXYLESTERASE"/>
    <property type="match status" value="1"/>
</dbReference>
<dbReference type="InterPro" id="IPR050309">
    <property type="entry name" value="Type-B_Carboxylest/Lipase"/>
</dbReference>
<accession>A0A0U5FZS6</accession>
<dbReference type="PROSITE" id="PS00122">
    <property type="entry name" value="CARBOXYLESTERASE_B_1"/>
    <property type="match status" value="1"/>
</dbReference>
<proteinExistence type="inferred from homology"/>
<evidence type="ECO:0000259" key="4">
    <source>
        <dbReference type="Pfam" id="PF00135"/>
    </source>
</evidence>
<dbReference type="OMA" id="SIAHHIM"/>
<sequence>MADQRPSVTLPQGKVIGIQINDDFPQPVDAFLGIPYAQSPVGDLRFRPAVKVAPSTETIDASKYGPIAPGKALLQTGPKLEQSEDCLTANVFRPSNPNGNYKPLPVAIYIHGGAFNRGSASMHNTAPMVAWSAEPFIAVSFGYRLGALGFLPSSVSKEEGVLNLGLRDQVRLMEWVQENIALFGGDPGAVTLVGLSAGAHSIGHHLLNYNGVDKPLFHRVIIESGAPTSRAVRPYNASIHEAQFADFLHEVGCPPSLPRNEIFPFLRSLPTETITSAQTAVFDKYNPSLRWAFQPVIDGDLIPRAPLDAWRQGLWHKVPILTGFTTNEGTMYVDKTMDNPSAFRAFWAELLPALSSEDLDTIEKLYPDPSTRTDSPYIETREGHGLGSQYKRIEAAYAHYAYVAPVRQTAEFASAQNPGSVYLYHWALPRTVVGRANHADNMYYETYNKAITGISETQKKLSGVLHAYLTSFIVSGDPNGVRGGLYGDRPVWGVYEPDTPKVLVFGEGIEELVGGENRGDGVVAEFVDDTWARGDTGETEFWWGKVEVSQVA</sequence>
<protein>
    <recommendedName>
        <fullName evidence="3">Carboxylic ester hydrolase</fullName>
        <ecNumber evidence="3">3.1.1.-</ecNumber>
    </recommendedName>
</protein>
<dbReference type="Proteomes" id="UP000054771">
    <property type="component" value="Unassembled WGS sequence"/>
</dbReference>
<name>A0A0U5FZS6_ASPCI</name>
<evidence type="ECO:0000256" key="2">
    <source>
        <dbReference type="ARBA" id="ARBA00022801"/>
    </source>
</evidence>
<reference evidence="6" key="1">
    <citation type="journal article" date="2016" name="Genome Announc.">
        <title>Draft genome sequences of fungus Aspergillus calidoustus.</title>
        <authorList>
            <person name="Horn F."/>
            <person name="Linde J."/>
            <person name="Mattern D.J."/>
            <person name="Walther G."/>
            <person name="Guthke R."/>
            <person name="Scherlach K."/>
            <person name="Martin K."/>
            <person name="Brakhage A.A."/>
            <person name="Petzke L."/>
            <person name="Valiante V."/>
        </authorList>
    </citation>
    <scope>NUCLEOTIDE SEQUENCE [LARGE SCALE GENOMIC DNA]</scope>
    <source>
        <strain evidence="6">SF006504</strain>
    </source>
</reference>
<dbReference type="FunFam" id="3.40.50.1820:FF:000263">
    <property type="entry name" value="Carboxylic ester hydrolase"/>
    <property type="match status" value="1"/>
</dbReference>
<comment type="similarity">
    <text evidence="1 3">Belongs to the type-B carboxylesterase/lipase family.</text>
</comment>
<dbReference type="STRING" id="454130.A0A0U5FZS6"/>
<dbReference type="InterPro" id="IPR002018">
    <property type="entry name" value="CarbesteraseB"/>
</dbReference>
<dbReference type="SUPFAM" id="SSF53474">
    <property type="entry name" value="alpha/beta-Hydrolases"/>
    <property type="match status" value="1"/>
</dbReference>
<evidence type="ECO:0000313" key="5">
    <source>
        <dbReference type="EMBL" id="CEL05003.1"/>
    </source>
</evidence>
<evidence type="ECO:0000256" key="3">
    <source>
        <dbReference type="RuleBase" id="RU361235"/>
    </source>
</evidence>
<organism evidence="5 6">
    <name type="scientific">Aspergillus calidoustus</name>
    <dbReference type="NCBI Taxonomy" id="454130"/>
    <lineage>
        <taxon>Eukaryota</taxon>
        <taxon>Fungi</taxon>
        <taxon>Dikarya</taxon>
        <taxon>Ascomycota</taxon>
        <taxon>Pezizomycotina</taxon>
        <taxon>Eurotiomycetes</taxon>
        <taxon>Eurotiomycetidae</taxon>
        <taxon>Eurotiales</taxon>
        <taxon>Aspergillaceae</taxon>
        <taxon>Aspergillus</taxon>
        <taxon>Aspergillus subgen. Nidulantes</taxon>
    </lineage>
</organism>
<evidence type="ECO:0000313" key="6">
    <source>
        <dbReference type="Proteomes" id="UP000054771"/>
    </source>
</evidence>
<feature type="domain" description="Carboxylesterase type B" evidence="4">
    <location>
        <begin position="5"/>
        <end position="506"/>
    </location>
</feature>
<dbReference type="ESTHER" id="9euro-a0a0u5fzs6">
    <property type="family name" value="Fungal_carboxylesterase_lipase"/>
</dbReference>
<dbReference type="InterPro" id="IPR019826">
    <property type="entry name" value="Carboxylesterase_B_AS"/>
</dbReference>
<dbReference type="InterPro" id="IPR029058">
    <property type="entry name" value="AB_hydrolase_fold"/>
</dbReference>
<keyword evidence="2 3" id="KW-0378">Hydrolase</keyword>
<evidence type="ECO:0000256" key="1">
    <source>
        <dbReference type="ARBA" id="ARBA00005964"/>
    </source>
</evidence>
<dbReference type="EMBL" id="CDMC01000004">
    <property type="protein sequence ID" value="CEL05003.1"/>
    <property type="molecule type" value="Genomic_DNA"/>
</dbReference>
<dbReference type="GO" id="GO:0016787">
    <property type="term" value="F:hydrolase activity"/>
    <property type="evidence" value="ECO:0007669"/>
    <property type="project" value="UniProtKB-KW"/>
</dbReference>
<dbReference type="EC" id="3.1.1.-" evidence="3"/>
<dbReference type="Pfam" id="PF00135">
    <property type="entry name" value="COesterase"/>
    <property type="match status" value="1"/>
</dbReference>
<keyword evidence="6" id="KW-1185">Reference proteome</keyword>
<gene>
    <name evidence="5" type="ORF">ASPCAL06125</name>
</gene>
<dbReference type="OrthoDB" id="408631at2759"/>
<dbReference type="AlphaFoldDB" id="A0A0U5FZS6"/>
<dbReference type="Gene3D" id="3.40.50.1820">
    <property type="entry name" value="alpha/beta hydrolase"/>
    <property type="match status" value="1"/>
</dbReference>